<protein>
    <submittedName>
        <fullName evidence="1">Uncharacterized protein</fullName>
    </submittedName>
</protein>
<reference evidence="1 2" key="1">
    <citation type="submission" date="2020-08" db="EMBL/GenBank/DDBJ databases">
        <title>Sequencing the genomes of 1000 actinobacteria strains.</title>
        <authorList>
            <person name="Klenk H.-P."/>
        </authorList>
    </citation>
    <scope>NUCLEOTIDE SEQUENCE [LARGE SCALE GENOMIC DNA]</scope>
    <source>
        <strain evidence="1 2">DSM 44551</strain>
    </source>
</reference>
<dbReference type="EMBL" id="JACHDB010000001">
    <property type="protein sequence ID" value="MBB5431319.1"/>
    <property type="molecule type" value="Genomic_DNA"/>
</dbReference>
<organism evidence="1 2">
    <name type="scientific">Nocardiopsis composta</name>
    <dbReference type="NCBI Taxonomy" id="157465"/>
    <lineage>
        <taxon>Bacteria</taxon>
        <taxon>Bacillati</taxon>
        <taxon>Actinomycetota</taxon>
        <taxon>Actinomycetes</taxon>
        <taxon>Streptosporangiales</taxon>
        <taxon>Nocardiopsidaceae</taxon>
        <taxon>Nocardiopsis</taxon>
    </lineage>
</organism>
<sequence>MSEHATHHVVCTKQWATPRGFMVQTMGSTIRVEPGETDEAVFQRVLTDFHRMHPESVYGGVLFYRLAPAVVP</sequence>
<name>A0A7W8VCW8_9ACTN</name>
<dbReference type="Proteomes" id="UP000572635">
    <property type="component" value="Unassembled WGS sequence"/>
</dbReference>
<proteinExistence type="predicted"/>
<evidence type="ECO:0000313" key="2">
    <source>
        <dbReference type="Proteomes" id="UP000572635"/>
    </source>
</evidence>
<accession>A0A7W8VCW8</accession>
<evidence type="ECO:0000313" key="1">
    <source>
        <dbReference type="EMBL" id="MBB5431319.1"/>
    </source>
</evidence>
<comment type="caution">
    <text evidence="1">The sequence shown here is derived from an EMBL/GenBank/DDBJ whole genome shotgun (WGS) entry which is preliminary data.</text>
</comment>
<keyword evidence="2" id="KW-1185">Reference proteome</keyword>
<dbReference type="RefSeq" id="WP_184390881.1">
    <property type="nucleotide sequence ID" value="NZ_JACHDB010000001.1"/>
</dbReference>
<gene>
    <name evidence="1" type="ORF">HDA36_001403</name>
</gene>
<dbReference type="AlphaFoldDB" id="A0A7W8VCW8"/>